<dbReference type="InterPro" id="IPR008979">
    <property type="entry name" value="Galactose-bd-like_sf"/>
</dbReference>
<sequence>MAVLTAAMRWFIGLPPARARVRVQRDIAVPMSDGVRLMADCYYPVGDERAPLVFIRSPYGRRQAYAVLARVIAEQGFQVFQQSLRGTADSGGEFDGFAMRPGDGLQTVAWLRDQPWFPSVMATWGTSYLGYAQWELAQVQIPEWKAAIIQDAPSEFYHSFMYPGGAFALGNALGWVQVVNTMFRTRGSLLRQLPAAFTGPWKLRKAVLAPKIGDADRKAVGEHVPYFQEWLHHPEPDAYWARMDHRRNVENMPETVLLAGGWFDFFLPGMLADYAALRASGRQVRLLVGPWSHGRGMNSRRYLRESFAVLDHALRGEGKQPETPVHLNMTGADRWSEFTDWPPPGFDAKPWYLHGDGGLDTRSPVTCSPSRYRYDPADPTPTIGGAIVAVGAGSKDNRRIESRSDVLVFTSPVLRADLDVVGPVGAEVHIRSSREYTDVFARLCDVEPGGRSVNLCDGILRLKPSQSETTVDGVRIVRVELSPTAHRFRRGHRIRLQLSSGAHPRFARNLGTGDPLGTAMEPAEQEIFHDPDHPSLLLLSQRSS</sequence>
<reference evidence="3 4" key="1">
    <citation type="submission" date="2019-03" db="EMBL/GenBank/DDBJ databases">
        <title>Draft genome sequences of novel Actinobacteria.</title>
        <authorList>
            <person name="Sahin N."/>
            <person name="Ay H."/>
            <person name="Saygin H."/>
        </authorList>
    </citation>
    <scope>NUCLEOTIDE SEQUENCE [LARGE SCALE GENOMIC DNA]</scope>
    <source>
        <strain evidence="3 4">7K502</strain>
    </source>
</reference>
<proteinExistence type="predicted"/>
<comment type="caution">
    <text evidence="3">The sequence shown here is derived from an EMBL/GenBank/DDBJ whole genome shotgun (WGS) entry which is preliminary data.</text>
</comment>
<evidence type="ECO:0000259" key="2">
    <source>
        <dbReference type="SMART" id="SM00939"/>
    </source>
</evidence>
<dbReference type="InterPro" id="IPR005674">
    <property type="entry name" value="CocE/Ser_esterase"/>
</dbReference>
<dbReference type="Gene3D" id="1.10.3020.10">
    <property type="entry name" value="alpha-amino acid ester hydrolase ( Helical cap domain)"/>
    <property type="match status" value="1"/>
</dbReference>
<gene>
    <name evidence="3" type="ORF">E1288_40880</name>
</gene>
<dbReference type="NCBIfam" id="TIGR00976">
    <property type="entry name" value="CocE_NonD"/>
    <property type="match status" value="1"/>
</dbReference>
<dbReference type="EMBL" id="SMKW01000100">
    <property type="protein sequence ID" value="TDD37071.1"/>
    <property type="molecule type" value="Genomic_DNA"/>
</dbReference>
<dbReference type="InterPro" id="IPR013736">
    <property type="entry name" value="Xaa-Pro_dipept_C"/>
</dbReference>
<name>A0A4R4XYU1_9PSEU</name>
<accession>A0A4R4XYU1</accession>
<dbReference type="SMART" id="SM00939">
    <property type="entry name" value="PepX_C"/>
    <property type="match status" value="1"/>
</dbReference>
<dbReference type="OrthoDB" id="5240615at2"/>
<dbReference type="Proteomes" id="UP000294947">
    <property type="component" value="Unassembled WGS sequence"/>
</dbReference>
<evidence type="ECO:0000313" key="3">
    <source>
        <dbReference type="EMBL" id="TDD37071.1"/>
    </source>
</evidence>
<dbReference type="SUPFAM" id="SSF53474">
    <property type="entry name" value="alpha/beta-Hydrolases"/>
    <property type="match status" value="1"/>
</dbReference>
<keyword evidence="4" id="KW-1185">Reference proteome</keyword>
<evidence type="ECO:0000313" key="4">
    <source>
        <dbReference type="Proteomes" id="UP000294947"/>
    </source>
</evidence>
<protein>
    <submittedName>
        <fullName evidence="3">CocE/NonD family hydrolase</fullName>
    </submittedName>
</protein>
<evidence type="ECO:0000256" key="1">
    <source>
        <dbReference type="ARBA" id="ARBA00022801"/>
    </source>
</evidence>
<dbReference type="RefSeq" id="WP_132494046.1">
    <property type="nucleotide sequence ID" value="NZ_SMKW01000100.1"/>
</dbReference>
<organism evidence="3 4">
    <name type="scientific">Saccharopolyspora elongata</name>
    <dbReference type="NCBI Taxonomy" id="2530387"/>
    <lineage>
        <taxon>Bacteria</taxon>
        <taxon>Bacillati</taxon>
        <taxon>Actinomycetota</taxon>
        <taxon>Actinomycetes</taxon>
        <taxon>Pseudonocardiales</taxon>
        <taxon>Pseudonocardiaceae</taxon>
        <taxon>Saccharopolyspora</taxon>
    </lineage>
</organism>
<dbReference type="Pfam" id="PF02129">
    <property type="entry name" value="Peptidase_S15"/>
    <property type="match status" value="1"/>
</dbReference>
<dbReference type="InterPro" id="IPR000383">
    <property type="entry name" value="Xaa-Pro-like_dom"/>
</dbReference>
<dbReference type="InterPro" id="IPR029058">
    <property type="entry name" value="AB_hydrolase_fold"/>
</dbReference>
<dbReference type="SUPFAM" id="SSF49785">
    <property type="entry name" value="Galactose-binding domain-like"/>
    <property type="match status" value="1"/>
</dbReference>
<dbReference type="AlphaFoldDB" id="A0A4R4XYU1"/>
<dbReference type="Gene3D" id="2.60.120.260">
    <property type="entry name" value="Galactose-binding domain-like"/>
    <property type="match status" value="1"/>
</dbReference>
<dbReference type="GO" id="GO:0008239">
    <property type="term" value="F:dipeptidyl-peptidase activity"/>
    <property type="evidence" value="ECO:0007669"/>
    <property type="project" value="InterPro"/>
</dbReference>
<dbReference type="Pfam" id="PF08530">
    <property type="entry name" value="PepX_C"/>
    <property type="match status" value="1"/>
</dbReference>
<keyword evidence="1 3" id="KW-0378">Hydrolase</keyword>
<feature type="domain" description="Xaa-Pro dipeptidyl-peptidase C-terminal" evidence="2">
    <location>
        <begin position="307"/>
        <end position="538"/>
    </location>
</feature>
<dbReference type="Gene3D" id="3.40.50.1820">
    <property type="entry name" value="alpha/beta hydrolase"/>
    <property type="match status" value="1"/>
</dbReference>